<evidence type="ECO:0000313" key="11">
    <source>
        <dbReference type="EMBL" id="MFG3818792.1"/>
    </source>
</evidence>
<keyword evidence="5 6" id="KW-0342">GTP-binding</keyword>
<comment type="subunit">
    <text evidence="6">Monomer.</text>
</comment>
<feature type="domain" description="Era-type G" evidence="10">
    <location>
        <begin position="39"/>
        <end position="205"/>
    </location>
</feature>
<dbReference type="InterPro" id="IPR027417">
    <property type="entry name" value="P-loop_NTPase"/>
</dbReference>
<gene>
    <name evidence="6 11" type="primary">era</name>
    <name evidence="11" type="ORF">VPK24_14175</name>
</gene>
<dbReference type="InterPro" id="IPR009019">
    <property type="entry name" value="KH_sf_prok-type"/>
</dbReference>
<dbReference type="InterPro" id="IPR006073">
    <property type="entry name" value="GTP-bd"/>
</dbReference>
<dbReference type="InterPro" id="IPR004044">
    <property type="entry name" value="KH_dom_type_2"/>
</dbReference>
<feature type="region of interest" description="G4" evidence="7">
    <location>
        <begin position="156"/>
        <end position="159"/>
    </location>
</feature>
<dbReference type="NCBIfam" id="TIGR00231">
    <property type="entry name" value="small_GTP"/>
    <property type="match status" value="1"/>
</dbReference>
<dbReference type="InterPro" id="IPR030388">
    <property type="entry name" value="G_ERA_dom"/>
</dbReference>
<sequence length="331" mass="36366">MSIEQHSQPTDDRAAVANSLDEMLEALNLGIPTAPDDFRSGFVGIVGRPNVGKSTLMNGLVGQKVAIVSPIAQTTRNRLRGILTRDDAQIVFVDTPGIHKPHHELGKVLVANARMAIHSADLLLFVVDGSVEAGGGDRFVAEWLAQAPVPVVLGLNKIDLQTDPTVEESYAALAADRGWPIVRFSALQGEGTEELLQALIDRLPPGPFYYPPELVTDRPERFIMGELIREQILLHARDEIPHSVAVEIDRVEETPKITRVLATIHIERASQKAILIGKGGSMLKAIGTAAREQIQKLIDGKVYLELYVKLQPKWRRSPARLADLGYRIEED</sequence>
<dbReference type="Gene3D" id="3.30.300.20">
    <property type="match status" value="1"/>
</dbReference>
<keyword evidence="12" id="KW-1185">Reference proteome</keyword>
<keyword evidence="6" id="KW-0963">Cytoplasm</keyword>
<evidence type="ECO:0000259" key="9">
    <source>
        <dbReference type="PROSITE" id="PS50823"/>
    </source>
</evidence>
<keyword evidence="6" id="KW-0690">Ribosome biogenesis</keyword>
<evidence type="ECO:0000256" key="4">
    <source>
        <dbReference type="ARBA" id="ARBA00022884"/>
    </source>
</evidence>
<evidence type="ECO:0000256" key="1">
    <source>
        <dbReference type="ARBA" id="ARBA00007921"/>
    </source>
</evidence>
<keyword evidence="6" id="KW-0472">Membrane</keyword>
<feature type="binding site" evidence="6">
    <location>
        <begin position="156"/>
        <end position="159"/>
    </location>
    <ligand>
        <name>GTP</name>
        <dbReference type="ChEBI" id="CHEBI:37565"/>
    </ligand>
</feature>
<dbReference type="CDD" id="cd04163">
    <property type="entry name" value="Era"/>
    <property type="match status" value="1"/>
</dbReference>
<feature type="region of interest" description="G1" evidence="7">
    <location>
        <begin position="47"/>
        <end position="54"/>
    </location>
</feature>
<dbReference type="InterPro" id="IPR015946">
    <property type="entry name" value="KH_dom-like_a/b"/>
</dbReference>
<comment type="similarity">
    <text evidence="1 6 7 8">Belongs to the TRAFAC class TrmE-Era-EngA-EngB-Septin-like GTPase superfamily. Era GTPase family.</text>
</comment>
<comment type="function">
    <text evidence="6">An essential GTPase that binds both GDP and GTP, with rapid nucleotide exchange. Plays a role in 16S rRNA processing and 30S ribosomal subunit biogenesis and possibly also in cell cycle regulation and energy metabolism.</text>
</comment>
<evidence type="ECO:0000256" key="8">
    <source>
        <dbReference type="RuleBase" id="RU003761"/>
    </source>
</evidence>
<keyword evidence="6" id="KW-1003">Cell membrane</keyword>
<dbReference type="NCBIfam" id="NF000908">
    <property type="entry name" value="PRK00089.1"/>
    <property type="match status" value="1"/>
</dbReference>
<evidence type="ECO:0000256" key="7">
    <source>
        <dbReference type="PROSITE-ProRule" id="PRU01050"/>
    </source>
</evidence>
<organism evidence="11 12">
    <name type="scientific">Limnothrix redekei LRLZ20PSL1</name>
    <dbReference type="NCBI Taxonomy" id="3112953"/>
    <lineage>
        <taxon>Bacteria</taxon>
        <taxon>Bacillati</taxon>
        <taxon>Cyanobacteriota</taxon>
        <taxon>Cyanophyceae</taxon>
        <taxon>Pseudanabaenales</taxon>
        <taxon>Pseudanabaenaceae</taxon>
        <taxon>Limnothrix</taxon>
    </lineage>
</organism>
<evidence type="ECO:0000259" key="10">
    <source>
        <dbReference type="PROSITE" id="PS51713"/>
    </source>
</evidence>
<dbReference type="SUPFAM" id="SSF52540">
    <property type="entry name" value="P-loop containing nucleoside triphosphate hydrolases"/>
    <property type="match status" value="1"/>
</dbReference>
<dbReference type="Proteomes" id="UP001604335">
    <property type="component" value="Unassembled WGS sequence"/>
</dbReference>
<comment type="subcellular location">
    <subcellularLocation>
        <location evidence="6">Cytoplasm</location>
    </subcellularLocation>
    <subcellularLocation>
        <location evidence="6">Cell membrane</location>
        <topology evidence="6">Peripheral membrane protein</topology>
    </subcellularLocation>
</comment>
<name>A0ABW7CCW8_9CYAN</name>
<dbReference type="Pfam" id="PF01926">
    <property type="entry name" value="MMR_HSR1"/>
    <property type="match status" value="1"/>
</dbReference>
<evidence type="ECO:0000313" key="12">
    <source>
        <dbReference type="Proteomes" id="UP001604335"/>
    </source>
</evidence>
<protein>
    <recommendedName>
        <fullName evidence="2 6">GTPase Era</fullName>
    </recommendedName>
</protein>
<dbReference type="PANTHER" id="PTHR42698:SF1">
    <property type="entry name" value="GTPASE ERA, MITOCHONDRIAL"/>
    <property type="match status" value="1"/>
</dbReference>
<evidence type="ECO:0000256" key="3">
    <source>
        <dbReference type="ARBA" id="ARBA00022741"/>
    </source>
</evidence>
<feature type="binding site" evidence="6">
    <location>
        <begin position="47"/>
        <end position="54"/>
    </location>
    <ligand>
        <name>GTP</name>
        <dbReference type="ChEBI" id="CHEBI:37565"/>
    </ligand>
</feature>
<dbReference type="InterPro" id="IPR005225">
    <property type="entry name" value="Small_GTP-bd"/>
</dbReference>
<dbReference type="EMBL" id="JAZAQF010000082">
    <property type="protein sequence ID" value="MFG3818792.1"/>
    <property type="molecule type" value="Genomic_DNA"/>
</dbReference>
<dbReference type="CDD" id="cd22534">
    <property type="entry name" value="KH-II_Era"/>
    <property type="match status" value="1"/>
</dbReference>
<dbReference type="Gene3D" id="3.40.50.300">
    <property type="entry name" value="P-loop containing nucleotide triphosphate hydrolases"/>
    <property type="match status" value="1"/>
</dbReference>
<evidence type="ECO:0000256" key="2">
    <source>
        <dbReference type="ARBA" id="ARBA00020484"/>
    </source>
</evidence>
<keyword evidence="3 6" id="KW-0547">Nucleotide-binding</keyword>
<evidence type="ECO:0000256" key="6">
    <source>
        <dbReference type="HAMAP-Rule" id="MF_00367"/>
    </source>
</evidence>
<dbReference type="PROSITE" id="PS50823">
    <property type="entry name" value="KH_TYPE_2"/>
    <property type="match status" value="1"/>
</dbReference>
<feature type="domain" description="KH type-2" evidence="9">
    <location>
        <begin position="228"/>
        <end position="312"/>
    </location>
</feature>
<feature type="binding site" evidence="6">
    <location>
        <begin position="94"/>
        <end position="98"/>
    </location>
    <ligand>
        <name>GTP</name>
        <dbReference type="ChEBI" id="CHEBI:37565"/>
    </ligand>
</feature>
<dbReference type="HAMAP" id="MF_00367">
    <property type="entry name" value="GTPase_Era"/>
    <property type="match status" value="1"/>
</dbReference>
<feature type="region of interest" description="G5" evidence="7">
    <location>
        <begin position="184"/>
        <end position="186"/>
    </location>
</feature>
<keyword evidence="6" id="KW-0699">rRNA-binding</keyword>
<dbReference type="InterPro" id="IPR005662">
    <property type="entry name" value="GTPase_Era-like"/>
</dbReference>
<feature type="region of interest" description="G3" evidence="7">
    <location>
        <begin position="94"/>
        <end position="97"/>
    </location>
</feature>
<dbReference type="PROSITE" id="PS51713">
    <property type="entry name" value="G_ERA"/>
    <property type="match status" value="1"/>
</dbReference>
<evidence type="ECO:0000256" key="5">
    <source>
        <dbReference type="ARBA" id="ARBA00023134"/>
    </source>
</evidence>
<feature type="region of interest" description="G2" evidence="7">
    <location>
        <begin position="73"/>
        <end position="77"/>
    </location>
</feature>
<keyword evidence="4 6" id="KW-0694">RNA-binding</keyword>
<dbReference type="NCBIfam" id="TIGR00436">
    <property type="entry name" value="era"/>
    <property type="match status" value="1"/>
</dbReference>
<dbReference type="Pfam" id="PF07650">
    <property type="entry name" value="KH_2"/>
    <property type="match status" value="1"/>
</dbReference>
<reference evidence="12" key="1">
    <citation type="journal article" date="2024" name="Algal Res.">
        <title>Biochemical, toxicological and genomic investigation of a high-biomass producing Limnothrix strain isolated from Italian shallow drinking water reservoir.</title>
        <authorList>
            <person name="Simonazzi M."/>
            <person name="Shishido T.K."/>
            <person name="Delbaje E."/>
            <person name="Wahlsten M."/>
            <person name="Fewer D.P."/>
            <person name="Sivonen K."/>
            <person name="Pezzolesi L."/>
            <person name="Pistocchi R."/>
        </authorList>
    </citation>
    <scope>NUCLEOTIDE SEQUENCE [LARGE SCALE GENOMIC DNA]</scope>
    <source>
        <strain evidence="12">LRLZ20PSL1</strain>
    </source>
</reference>
<proteinExistence type="inferred from homology"/>
<accession>A0ABW7CCW8</accession>
<comment type="caution">
    <text evidence="11">The sequence shown here is derived from an EMBL/GenBank/DDBJ whole genome shotgun (WGS) entry which is preliminary data.</text>
</comment>
<dbReference type="SUPFAM" id="SSF54814">
    <property type="entry name" value="Prokaryotic type KH domain (KH-domain type II)"/>
    <property type="match status" value="1"/>
</dbReference>
<dbReference type="PANTHER" id="PTHR42698">
    <property type="entry name" value="GTPASE ERA"/>
    <property type="match status" value="1"/>
</dbReference>